<dbReference type="Proteomes" id="UP001159427">
    <property type="component" value="Unassembled WGS sequence"/>
</dbReference>
<accession>A0ABN8QPW3</accession>
<dbReference type="EMBL" id="CALNXI010001423">
    <property type="protein sequence ID" value="CAH3168549.1"/>
    <property type="molecule type" value="Genomic_DNA"/>
</dbReference>
<keyword evidence="2" id="KW-1185">Reference proteome</keyword>
<gene>
    <name evidence="1" type="ORF">PEVE_00006552</name>
</gene>
<name>A0ABN8QPW3_9CNID</name>
<evidence type="ECO:0000313" key="1">
    <source>
        <dbReference type="EMBL" id="CAH3168549.1"/>
    </source>
</evidence>
<protein>
    <submittedName>
        <fullName evidence="1">Uncharacterized protein</fullName>
    </submittedName>
</protein>
<evidence type="ECO:0000313" key="2">
    <source>
        <dbReference type="Proteomes" id="UP001159427"/>
    </source>
</evidence>
<reference evidence="1 2" key="1">
    <citation type="submission" date="2022-05" db="EMBL/GenBank/DDBJ databases">
        <authorList>
            <consortium name="Genoscope - CEA"/>
            <person name="William W."/>
        </authorList>
    </citation>
    <scope>NUCLEOTIDE SEQUENCE [LARGE SCALE GENOMIC DNA]</scope>
</reference>
<sequence>FHLGNAIKGNPGYLKLRKIRAAQTVSNTISNSQNMVFLDSGALMLNVREADDLEETLGLETKSKKK</sequence>
<comment type="caution">
    <text evidence="1">The sequence shown here is derived from an EMBL/GenBank/DDBJ whole genome shotgun (WGS) entry which is preliminary data.</text>
</comment>
<feature type="non-terminal residue" evidence="1">
    <location>
        <position position="1"/>
    </location>
</feature>
<organism evidence="1 2">
    <name type="scientific">Porites evermanni</name>
    <dbReference type="NCBI Taxonomy" id="104178"/>
    <lineage>
        <taxon>Eukaryota</taxon>
        <taxon>Metazoa</taxon>
        <taxon>Cnidaria</taxon>
        <taxon>Anthozoa</taxon>
        <taxon>Hexacorallia</taxon>
        <taxon>Scleractinia</taxon>
        <taxon>Fungiina</taxon>
        <taxon>Poritidae</taxon>
        <taxon>Porites</taxon>
    </lineage>
</organism>
<proteinExistence type="predicted"/>